<comment type="caution">
    <text evidence="2">The sequence shown here is derived from an EMBL/GenBank/DDBJ whole genome shotgun (WGS) entry which is preliminary data.</text>
</comment>
<feature type="compositionally biased region" description="Polar residues" evidence="1">
    <location>
        <begin position="360"/>
        <end position="376"/>
    </location>
</feature>
<feature type="compositionally biased region" description="Polar residues" evidence="1">
    <location>
        <begin position="7"/>
        <end position="16"/>
    </location>
</feature>
<feature type="compositionally biased region" description="Low complexity" evidence="1">
    <location>
        <begin position="166"/>
        <end position="214"/>
    </location>
</feature>
<feature type="compositionally biased region" description="Low complexity" evidence="1">
    <location>
        <begin position="84"/>
        <end position="114"/>
    </location>
</feature>
<feature type="compositionally biased region" description="Basic and acidic residues" evidence="1">
    <location>
        <begin position="346"/>
        <end position="359"/>
    </location>
</feature>
<feature type="compositionally biased region" description="Low complexity" evidence="1">
    <location>
        <begin position="395"/>
        <end position="411"/>
    </location>
</feature>
<feature type="compositionally biased region" description="Low complexity" evidence="1">
    <location>
        <begin position="249"/>
        <end position="265"/>
    </location>
</feature>
<evidence type="ECO:0000256" key="1">
    <source>
        <dbReference type="SAM" id="MobiDB-lite"/>
    </source>
</evidence>
<feature type="compositionally biased region" description="Polar residues" evidence="1">
    <location>
        <begin position="492"/>
        <end position="506"/>
    </location>
</feature>
<feature type="compositionally biased region" description="Low complexity" evidence="1">
    <location>
        <begin position="419"/>
        <end position="428"/>
    </location>
</feature>
<feature type="compositionally biased region" description="Polar residues" evidence="1">
    <location>
        <begin position="300"/>
        <end position="312"/>
    </location>
</feature>
<sequence length="998" mass="106930">MPHLPSFFNNKQNRSATALPAGNNISSTSLPSPHQPPLQQPIINPNPHPQSLQSPHPLHHPPPQQQQQHEYTAYSPPPESLSVQQQIALAQAVAAQQAAHQQLNPQSQSQSQSGGRVGGGGPARHSSISGAPSAGPHYSGHQEPVPPPYVPAGLIRQSSGAAETHLQQQQQQQQQQQLLRNDNNTADSRSSLSYSSSSATTAATTNTNTTSSAAYDPRRNPQQQQQQGNSDAPPPSAPAKSTLRKPLLSKDPSSSTSSGGVISGLFHRHSSKHSQQQQQQDQNPQDQAPSSSIGRRLSTRKSAASPSPQNSPKIPHQIEEDGHYRDPNNPRSPRPQSLLPPPPTVEHVEALRSLRRSDTDGQSYQPRPTSQIQAPSPLTPGPPQYYNVKTGQYEPTHQQQQQQQQPSTPQLQSPPPQSQPQSQSQRTGPTPPPQQAAQPPPQQQQQQQGQQQQQQPQQQKPQHQPPPQQQYPGHKSLPSQSHIQQGPAGFARSSSDLSNLKVSTNHPGGGLAAPSQQQGNNNNNNPPVSPGASVHTVDTMPGNQPTTAGQQSAMGNDGRATPTGKPEGNGGGSGMTPSQVQALMTEFDTLQGKYRKVKNLYFERQAEIERLQNTVANQRMSQSRTHLDDNQYTSRFERLDGAIKNLAFEIRQSWKVIPGWLQPVVNPGAEVKGGREMTVVGRAAMSRWVVDEILDRYFHPGLEPVVSWNLKAIENGIRRNGPQPQSIEEDDNLSAKVCSWRMSTVDGVRPLIDGPLGKENVEKLKISLEEKLMASLAMHLNEPLPAGLPGGVNTIIDISVGLLENLPLESRDVRVWYPLPGEKFDTVFMRGETGLQPLVAPIGAGAEGADKNATLMVDGKPISQVEKSAGGQQPPPPPPSKDEVGLQPSNSVKSAEAGKKQSVLKGIRGKLSGAAGGGSSGAANNQQASAAAPATPQGSQPNPSQTSLAEPVANNNKEGGVNSPVPQTAPGLEKVRVAGFMAVEVRGKSILIKAPVWT</sequence>
<feature type="compositionally biased region" description="Pro residues" evidence="1">
    <location>
        <begin position="330"/>
        <end position="344"/>
    </location>
</feature>
<dbReference type="Proteomes" id="UP001373714">
    <property type="component" value="Unassembled WGS sequence"/>
</dbReference>
<evidence type="ECO:0000313" key="2">
    <source>
        <dbReference type="EMBL" id="KAK6346153.1"/>
    </source>
</evidence>
<feature type="compositionally biased region" description="Polar residues" evidence="1">
    <location>
        <begin position="541"/>
        <end position="554"/>
    </location>
</feature>
<name>A0AAV9UPX7_9PEZI</name>
<feature type="compositionally biased region" description="Basic and acidic residues" evidence="1">
    <location>
        <begin position="316"/>
        <end position="328"/>
    </location>
</feature>
<dbReference type="EMBL" id="JAVHNS010000008">
    <property type="protein sequence ID" value="KAK6346153.1"/>
    <property type="molecule type" value="Genomic_DNA"/>
</dbReference>
<protein>
    <submittedName>
        <fullName evidence="2">Uncharacterized protein</fullName>
    </submittedName>
</protein>
<gene>
    <name evidence="2" type="ORF">TWF730_010485</name>
</gene>
<keyword evidence="3" id="KW-1185">Reference proteome</keyword>
<dbReference type="AlphaFoldDB" id="A0AAV9UPX7"/>
<feature type="compositionally biased region" description="Low complexity" evidence="1">
    <location>
        <begin position="921"/>
        <end position="941"/>
    </location>
</feature>
<feature type="region of interest" description="Disordered" evidence="1">
    <location>
        <begin position="865"/>
        <end position="971"/>
    </location>
</feature>
<feature type="region of interest" description="Disordered" evidence="1">
    <location>
        <begin position="1"/>
        <end position="578"/>
    </location>
</feature>
<reference evidence="2 3" key="1">
    <citation type="submission" date="2019-10" db="EMBL/GenBank/DDBJ databases">
        <authorList>
            <person name="Palmer J.M."/>
        </authorList>
    </citation>
    <scope>NUCLEOTIDE SEQUENCE [LARGE SCALE GENOMIC DNA]</scope>
    <source>
        <strain evidence="2 3">TWF730</strain>
    </source>
</reference>
<feature type="compositionally biased region" description="Low complexity" evidence="1">
    <location>
        <begin position="222"/>
        <end position="231"/>
    </location>
</feature>
<proteinExistence type="predicted"/>
<feature type="compositionally biased region" description="Low complexity" evidence="1">
    <location>
        <begin position="443"/>
        <end position="462"/>
    </location>
</feature>
<feature type="compositionally biased region" description="Low complexity" evidence="1">
    <location>
        <begin position="512"/>
        <end position="534"/>
    </location>
</feature>
<evidence type="ECO:0000313" key="3">
    <source>
        <dbReference type="Proteomes" id="UP001373714"/>
    </source>
</evidence>
<organism evidence="2 3">
    <name type="scientific">Orbilia blumenaviensis</name>
    <dbReference type="NCBI Taxonomy" id="1796055"/>
    <lineage>
        <taxon>Eukaryota</taxon>
        <taxon>Fungi</taxon>
        <taxon>Dikarya</taxon>
        <taxon>Ascomycota</taxon>
        <taxon>Pezizomycotina</taxon>
        <taxon>Orbiliomycetes</taxon>
        <taxon>Orbiliales</taxon>
        <taxon>Orbiliaceae</taxon>
        <taxon>Orbilia</taxon>
    </lineage>
</organism>
<accession>A0AAV9UPX7</accession>
<feature type="compositionally biased region" description="Polar residues" evidence="1">
    <location>
        <begin position="942"/>
        <end position="957"/>
    </location>
</feature>
<feature type="compositionally biased region" description="Pro residues" evidence="1">
    <location>
        <begin position="33"/>
        <end position="48"/>
    </location>
</feature>
<feature type="compositionally biased region" description="Low complexity" evidence="1">
    <location>
        <begin position="273"/>
        <end position="292"/>
    </location>
</feature>
<feature type="compositionally biased region" description="Pro residues" evidence="1">
    <location>
        <begin position="429"/>
        <end position="442"/>
    </location>
</feature>